<evidence type="ECO:0000313" key="2">
    <source>
        <dbReference type="EMBL" id="TRL36305.1"/>
    </source>
</evidence>
<dbReference type="AlphaFoldDB" id="A0A549T352"/>
<dbReference type="Pfam" id="PF13482">
    <property type="entry name" value="RNase_H_2"/>
    <property type="match status" value="1"/>
</dbReference>
<dbReference type="SUPFAM" id="SSF53098">
    <property type="entry name" value="Ribonuclease H-like"/>
    <property type="match status" value="1"/>
</dbReference>
<dbReference type="InterPro" id="IPR036397">
    <property type="entry name" value="RNaseH_sf"/>
</dbReference>
<dbReference type="InterPro" id="IPR027417">
    <property type="entry name" value="P-loop_NTPase"/>
</dbReference>
<comment type="caution">
    <text evidence="2">The sequence shown here is derived from an EMBL/GenBank/DDBJ whole genome shotgun (WGS) entry which is preliminary data.</text>
</comment>
<dbReference type="Proteomes" id="UP000316781">
    <property type="component" value="Unassembled WGS sequence"/>
</dbReference>
<name>A0A549T352_METSR</name>
<dbReference type="GO" id="GO:0003676">
    <property type="term" value="F:nucleic acid binding"/>
    <property type="evidence" value="ECO:0007669"/>
    <property type="project" value="InterPro"/>
</dbReference>
<proteinExistence type="predicted"/>
<organism evidence="2 3">
    <name type="scientific">Methylosinus sporium</name>
    <dbReference type="NCBI Taxonomy" id="428"/>
    <lineage>
        <taxon>Bacteria</taxon>
        <taxon>Pseudomonadati</taxon>
        <taxon>Pseudomonadota</taxon>
        <taxon>Alphaproteobacteria</taxon>
        <taxon>Hyphomicrobiales</taxon>
        <taxon>Methylocystaceae</taxon>
        <taxon>Methylosinus</taxon>
    </lineage>
</organism>
<dbReference type="PANTHER" id="PTHR38462:SF1">
    <property type="entry name" value="YPRB RIBONUCLEASE H-LIKE DOMAIN-CONTAINING PROTEIN"/>
    <property type="match status" value="1"/>
</dbReference>
<evidence type="ECO:0000259" key="1">
    <source>
        <dbReference type="Pfam" id="PF13482"/>
    </source>
</evidence>
<dbReference type="PANTHER" id="PTHR38462">
    <property type="entry name" value="EXONUCLEASE-LIKE PROTEIN"/>
    <property type="match status" value="1"/>
</dbReference>
<dbReference type="Pfam" id="PF13238">
    <property type="entry name" value="AAA_18"/>
    <property type="match status" value="1"/>
</dbReference>
<evidence type="ECO:0000313" key="3">
    <source>
        <dbReference type="Proteomes" id="UP000316781"/>
    </source>
</evidence>
<dbReference type="RefSeq" id="WP_142862119.1">
    <property type="nucleotide sequence ID" value="NZ_VJMF01000022.1"/>
</dbReference>
<feature type="domain" description="YprB ribonuclease H-like" evidence="1">
    <location>
        <begin position="36"/>
        <end position="186"/>
    </location>
</feature>
<dbReference type="InterPro" id="IPR038720">
    <property type="entry name" value="YprB_RNase_H-like_dom"/>
</dbReference>
<dbReference type="SUPFAM" id="SSF52540">
    <property type="entry name" value="P-loop containing nucleoside triphosphate hydrolases"/>
    <property type="match status" value="1"/>
</dbReference>
<reference evidence="2 3" key="1">
    <citation type="submission" date="2019-07" db="EMBL/GenBank/DDBJ databases">
        <title>Ln-dependent methylotrophs.</title>
        <authorList>
            <person name="Tani A."/>
        </authorList>
    </citation>
    <scope>NUCLEOTIDE SEQUENCE [LARGE SCALE GENOMIC DNA]</scope>
    <source>
        <strain evidence="2 3">SM89A</strain>
    </source>
</reference>
<dbReference type="EMBL" id="VJMF01000022">
    <property type="protein sequence ID" value="TRL36305.1"/>
    <property type="molecule type" value="Genomic_DNA"/>
</dbReference>
<dbReference type="InterPro" id="IPR012337">
    <property type="entry name" value="RNaseH-like_sf"/>
</dbReference>
<gene>
    <name evidence="2" type="ORF">FM996_05095</name>
</gene>
<sequence>MLARTPRTRKNTVIPVLPPWLREQLAICRQHPDRILFLDIETTGLSHHYDEITVVGWSIGGRASTMVKGDSHELLRKDAQGALALVTFNGIRFDERFLRQEFPDVLLPSNHIDLMYLCRRVGLTGGQKAIEKQLGLSLRNDIAEVDGFAAVLLWHRYLRGDTSALNTLVRYNRADIAAMGAIFDHIIDRFEFEPDLFVERVTFSDWSAPAGWLDIPAFEAARRELSSAPDFDKLLGGTPADSARIVGIDLTGSEARGSGWCLLDGRNANYATIFTDEELLAETLSCKPDLVSIDSPLCLPAGRTSVDDADPGRERFGIMRECERELKRRGVNVYPCLLPSMQKLTARGVRLAAALRNRGLPVIESYPGAAQDIMRIPRKGAGVEWLKLGLAEFGVSADLEDASHDELDAITSALVGSFHWAGLIEALGTAEEPPLIIPKLDGGTHPIIIGISGPIAAGKTTLARALEKQGFAYTRFSVVIDDELKARGLTLDRVHRQALGNEINRTGKQRWLAEQTLARAGGALAVVVDGMRFPEDHGFLAERAGGGYVHVYVDASEERRRQRYSARAIDGDFETAAMSDVESQVGSMRALAHRVFRNEGAIEEVGQWAAELAADRRNRRCPSP</sequence>
<dbReference type="Gene3D" id="3.40.50.300">
    <property type="entry name" value="P-loop containing nucleotide triphosphate hydrolases"/>
    <property type="match status" value="1"/>
</dbReference>
<protein>
    <submittedName>
        <fullName evidence="2">AAA family ATPase</fullName>
    </submittedName>
</protein>
<dbReference type="Gene3D" id="3.30.420.10">
    <property type="entry name" value="Ribonuclease H-like superfamily/Ribonuclease H"/>
    <property type="match status" value="1"/>
</dbReference>
<accession>A0A549T352</accession>